<dbReference type="GO" id="GO:0003743">
    <property type="term" value="F:translation initiation factor activity"/>
    <property type="evidence" value="ECO:0007669"/>
    <property type="project" value="InterPro"/>
</dbReference>
<protein>
    <recommendedName>
        <fullName evidence="3">SUI1 domain-containing protein</fullName>
    </recommendedName>
</protein>
<evidence type="ECO:0000313" key="5">
    <source>
        <dbReference type="Proteomes" id="UP000326757"/>
    </source>
</evidence>
<reference evidence="4 5" key="1">
    <citation type="submission" date="2019-06" db="EMBL/GenBank/DDBJ databases">
        <title>Genome Sequence of the Brown Rot Fungal Pathogen Monilinia laxa.</title>
        <authorList>
            <person name="De Miccolis Angelini R.M."/>
            <person name="Landi L."/>
            <person name="Abate D."/>
            <person name="Pollastro S."/>
            <person name="Romanazzi G."/>
            <person name="Faretra F."/>
        </authorList>
    </citation>
    <scope>NUCLEOTIDE SEQUENCE [LARGE SCALE GENOMIC DNA]</scope>
    <source>
        <strain evidence="4 5">Mlax316</strain>
    </source>
</reference>
<dbReference type="SUPFAM" id="SSF55159">
    <property type="entry name" value="eIF1-like"/>
    <property type="match status" value="1"/>
</dbReference>
<dbReference type="Gene3D" id="3.30.780.10">
    <property type="entry name" value="SUI1-like domain"/>
    <property type="match status" value="1"/>
</dbReference>
<comment type="similarity">
    <text evidence="1">Belongs to the SUI1 family.</text>
</comment>
<dbReference type="PROSITE" id="PS50296">
    <property type="entry name" value="SUI1"/>
    <property type="match status" value="1"/>
</dbReference>
<keyword evidence="5" id="KW-1185">Reference proteome</keyword>
<sequence>MSPPTKSKQINNSGKADSFANAGTLDLQSSKYIDVRAQQIRGQAKHFADGSPKFYMVTTISGLPSRFDKRSILSVMKKKWGCAGTIIDDRDCGEIIQLQGDLRAQVLDFLLDRNGLELSRDVIQIHDVILAD</sequence>
<dbReference type="EMBL" id="VIGI01000002">
    <property type="protein sequence ID" value="KAB8303065.1"/>
    <property type="molecule type" value="Genomic_DNA"/>
</dbReference>
<dbReference type="InterPro" id="IPR001950">
    <property type="entry name" value="SUI1"/>
</dbReference>
<dbReference type="Proteomes" id="UP000326757">
    <property type="component" value="Unassembled WGS sequence"/>
</dbReference>
<dbReference type="AlphaFoldDB" id="A0A5N6KHA6"/>
<name>A0A5N6KHA6_MONLA</name>
<dbReference type="InterPro" id="IPR005874">
    <property type="entry name" value="SUI1_euk"/>
</dbReference>
<evidence type="ECO:0000259" key="3">
    <source>
        <dbReference type="PROSITE" id="PS50296"/>
    </source>
</evidence>
<proteinExistence type="inferred from homology"/>
<dbReference type="PANTHER" id="PTHR10388">
    <property type="entry name" value="EUKARYOTIC TRANSLATION INITIATION FACTOR SUI1"/>
    <property type="match status" value="1"/>
</dbReference>
<evidence type="ECO:0000256" key="2">
    <source>
        <dbReference type="ARBA" id="ARBA00022917"/>
    </source>
</evidence>
<organism evidence="4 5">
    <name type="scientific">Monilinia laxa</name>
    <name type="common">Brown rot fungus</name>
    <name type="synonym">Sclerotinia laxa</name>
    <dbReference type="NCBI Taxonomy" id="61186"/>
    <lineage>
        <taxon>Eukaryota</taxon>
        <taxon>Fungi</taxon>
        <taxon>Dikarya</taxon>
        <taxon>Ascomycota</taxon>
        <taxon>Pezizomycotina</taxon>
        <taxon>Leotiomycetes</taxon>
        <taxon>Helotiales</taxon>
        <taxon>Sclerotiniaceae</taxon>
        <taxon>Monilinia</taxon>
    </lineage>
</organism>
<gene>
    <name evidence="4" type="ORF">EYC80_004518</name>
</gene>
<feature type="domain" description="SUI1" evidence="3">
    <location>
        <begin position="57"/>
        <end position="114"/>
    </location>
</feature>
<dbReference type="CDD" id="cd11566">
    <property type="entry name" value="eIF1_SUI1"/>
    <property type="match status" value="1"/>
</dbReference>
<comment type="caution">
    <text evidence="4">The sequence shown here is derived from an EMBL/GenBank/DDBJ whole genome shotgun (WGS) entry which is preliminary data.</text>
</comment>
<evidence type="ECO:0000256" key="1">
    <source>
        <dbReference type="ARBA" id="ARBA00005422"/>
    </source>
</evidence>
<dbReference type="InterPro" id="IPR036877">
    <property type="entry name" value="SUI1_dom_sf"/>
</dbReference>
<dbReference type="OrthoDB" id="10248435at2759"/>
<dbReference type="Pfam" id="PF01253">
    <property type="entry name" value="SUI1"/>
    <property type="match status" value="1"/>
</dbReference>
<keyword evidence="2" id="KW-0648">Protein biosynthesis</keyword>
<evidence type="ECO:0000313" key="4">
    <source>
        <dbReference type="EMBL" id="KAB8303065.1"/>
    </source>
</evidence>
<accession>A0A5N6KHA6</accession>